<dbReference type="InterPro" id="IPR007711">
    <property type="entry name" value="HigB-1"/>
</dbReference>
<organism evidence="1 2">
    <name type="scientific">Legionella longbeachae serogroup 1 (strain NSW150)</name>
    <dbReference type="NCBI Taxonomy" id="661367"/>
    <lineage>
        <taxon>Bacteria</taxon>
        <taxon>Pseudomonadati</taxon>
        <taxon>Pseudomonadota</taxon>
        <taxon>Gammaproteobacteria</taxon>
        <taxon>Legionellales</taxon>
        <taxon>Legionellaceae</taxon>
        <taxon>Legionella</taxon>
    </lineage>
</organism>
<dbReference type="Proteomes" id="UP000001060">
    <property type="component" value="Chromosome"/>
</dbReference>
<dbReference type="RefSeq" id="WP_003637193.1">
    <property type="nucleotide sequence ID" value="NC_013861.1"/>
</dbReference>
<keyword evidence="2" id="KW-1185">Reference proteome</keyword>
<sequence length="106" mass="12626">MIINFQDKLTEDIFNVVSSRYSIKLPSELHKKAQRKLDMIHAATLRDTLKIPPRNKLAKLCGNLSEYWRIKIDKQWAVIFRWENGYAYDVCLSDYHDKRENNVINK</sequence>
<dbReference type="EMBL" id="FN650140">
    <property type="protein sequence ID" value="CBJ12007.1"/>
    <property type="molecule type" value="Genomic_DNA"/>
</dbReference>
<evidence type="ECO:0000313" key="1">
    <source>
        <dbReference type="EMBL" id="CBJ12007.1"/>
    </source>
</evidence>
<proteinExistence type="predicted"/>
<dbReference type="KEGG" id="llo:LLO_1633"/>
<dbReference type="HOGENOM" id="CLU_155111_1_0_6"/>
<accession>D3HSW7</accession>
<dbReference type="OrthoDB" id="9801102at2"/>
<dbReference type="eggNOG" id="COG3549">
    <property type="taxonomic scope" value="Bacteria"/>
</dbReference>
<evidence type="ECO:0000313" key="2">
    <source>
        <dbReference type="Proteomes" id="UP000001060"/>
    </source>
</evidence>
<dbReference type="InterPro" id="IPR035093">
    <property type="entry name" value="RelE/ParE_toxin_dom_sf"/>
</dbReference>
<dbReference type="PANTHER" id="PTHR40266:SF2">
    <property type="entry name" value="TOXIN HIGB-1"/>
    <property type="match status" value="1"/>
</dbReference>
<dbReference type="Pfam" id="PF05015">
    <property type="entry name" value="HigB-like_toxin"/>
    <property type="match status" value="1"/>
</dbReference>
<dbReference type="SUPFAM" id="SSF143011">
    <property type="entry name" value="RelE-like"/>
    <property type="match status" value="1"/>
</dbReference>
<dbReference type="PANTHER" id="PTHR40266">
    <property type="entry name" value="TOXIN HIGB-1"/>
    <property type="match status" value="1"/>
</dbReference>
<gene>
    <name evidence="1" type="ordered locus">LLO_1633</name>
</gene>
<dbReference type="AlphaFoldDB" id="D3HSW7"/>
<dbReference type="Gene3D" id="3.30.2310.20">
    <property type="entry name" value="RelE-like"/>
    <property type="match status" value="1"/>
</dbReference>
<protein>
    <submittedName>
        <fullName evidence="1">Putative plasmid maintenance system killer protein</fullName>
    </submittedName>
</protein>
<dbReference type="STRING" id="661367.LLO_1633"/>
<name>D3HSW7_LEGLN</name>
<dbReference type="GeneID" id="40925856"/>
<reference evidence="1 2" key="1">
    <citation type="journal article" date="2010" name="PLoS Genet.">
        <title>Analysis of the Legionella longbeachae genome and transcriptome uncovers unique strategies to cause Legionnaires' disease.</title>
        <authorList>
            <person name="Cazalet C."/>
            <person name="Gomez-Valero L."/>
            <person name="Rusniok C."/>
            <person name="Lomma M."/>
            <person name="Dervins-Ravault D."/>
            <person name="Newton H."/>
            <person name="Sansom F."/>
            <person name="Jarraud S."/>
            <person name="Zidane N."/>
            <person name="Ma L."/>
            <person name="Bouchier C."/>
            <person name="Etienne J."/>
            <person name="Hartland E."/>
            <person name="Buchrieser C."/>
        </authorList>
    </citation>
    <scope>NUCLEOTIDE SEQUENCE [LARGE SCALE GENOMIC DNA]</scope>
    <source>
        <strain evidence="1 2">NSW150</strain>
    </source>
</reference>